<reference evidence="2 3" key="1">
    <citation type="submission" date="2017-11" db="EMBL/GenBank/DDBJ databases">
        <title>De-novo sequencing of pomegranate (Punica granatum L.) genome.</title>
        <authorList>
            <person name="Akparov Z."/>
            <person name="Amiraslanov A."/>
            <person name="Hajiyeva S."/>
            <person name="Abbasov M."/>
            <person name="Kaur K."/>
            <person name="Hamwieh A."/>
            <person name="Solovyev V."/>
            <person name="Salamov A."/>
            <person name="Braich B."/>
            <person name="Kosarev P."/>
            <person name="Mahmoud A."/>
            <person name="Hajiyev E."/>
            <person name="Babayeva S."/>
            <person name="Izzatullayeva V."/>
            <person name="Mammadov A."/>
            <person name="Mammadov A."/>
            <person name="Sharifova S."/>
            <person name="Ojaghi J."/>
            <person name="Eynullazada K."/>
            <person name="Bayramov B."/>
            <person name="Abdulazimova A."/>
            <person name="Shahmuradov I."/>
        </authorList>
    </citation>
    <scope>NUCLEOTIDE SEQUENCE [LARGE SCALE GENOMIC DNA]</scope>
    <source>
        <strain evidence="3">cv. AG2017</strain>
        <tissue evidence="2">Leaf</tissue>
    </source>
</reference>
<comment type="caution">
    <text evidence="2">The sequence shown here is derived from an EMBL/GenBank/DDBJ whole genome shotgun (WGS) entry which is preliminary data.</text>
</comment>
<dbReference type="EMBL" id="PGOL01002175">
    <property type="protein sequence ID" value="PKI49908.1"/>
    <property type="molecule type" value="Genomic_DNA"/>
</dbReference>
<feature type="region of interest" description="Disordered" evidence="1">
    <location>
        <begin position="23"/>
        <end position="44"/>
    </location>
</feature>
<accession>A0A2I0J0Z8</accession>
<evidence type="ECO:0000256" key="1">
    <source>
        <dbReference type="SAM" id="MobiDB-lite"/>
    </source>
</evidence>
<proteinExistence type="predicted"/>
<gene>
    <name evidence="2" type="ORF">CRG98_029692</name>
</gene>
<keyword evidence="3" id="KW-1185">Reference proteome</keyword>
<dbReference type="Proteomes" id="UP000233551">
    <property type="component" value="Unassembled WGS sequence"/>
</dbReference>
<evidence type="ECO:0000313" key="3">
    <source>
        <dbReference type="Proteomes" id="UP000233551"/>
    </source>
</evidence>
<protein>
    <submittedName>
        <fullName evidence="2">Uncharacterized protein</fullName>
    </submittedName>
</protein>
<dbReference type="AlphaFoldDB" id="A0A2I0J0Z8"/>
<evidence type="ECO:0000313" key="2">
    <source>
        <dbReference type="EMBL" id="PKI49908.1"/>
    </source>
</evidence>
<organism evidence="2 3">
    <name type="scientific">Punica granatum</name>
    <name type="common">Pomegranate</name>
    <dbReference type="NCBI Taxonomy" id="22663"/>
    <lineage>
        <taxon>Eukaryota</taxon>
        <taxon>Viridiplantae</taxon>
        <taxon>Streptophyta</taxon>
        <taxon>Embryophyta</taxon>
        <taxon>Tracheophyta</taxon>
        <taxon>Spermatophyta</taxon>
        <taxon>Magnoliopsida</taxon>
        <taxon>eudicotyledons</taxon>
        <taxon>Gunneridae</taxon>
        <taxon>Pentapetalae</taxon>
        <taxon>rosids</taxon>
        <taxon>malvids</taxon>
        <taxon>Myrtales</taxon>
        <taxon>Lythraceae</taxon>
        <taxon>Punica</taxon>
    </lineage>
</organism>
<sequence length="108" mass="12259">MGLQKVGLDLCSVVFGLFWPSTEPNSLNRPGCKQNRSDWHKSGRTSRRRLQMEFLDKNYQVDPYSPAKITENIARLEFRTRLVLVGSDVATEAPNGILKQGQRLLTPN</sequence>
<name>A0A2I0J0Z8_PUNGR</name>